<feature type="transmembrane region" description="Helical" evidence="9">
    <location>
        <begin position="211"/>
        <end position="229"/>
    </location>
</feature>
<accession>A0ABQ1VA70</accession>
<evidence type="ECO:0000256" key="8">
    <source>
        <dbReference type="ARBA" id="ARBA00043264"/>
    </source>
</evidence>
<dbReference type="PROSITE" id="PS50990">
    <property type="entry name" value="PEPTIDASE_C39"/>
    <property type="match status" value="1"/>
</dbReference>
<dbReference type="Pfam" id="PF00664">
    <property type="entry name" value="ABC_membrane"/>
    <property type="match status" value="1"/>
</dbReference>
<dbReference type="CDD" id="cd18571">
    <property type="entry name" value="ABC_6TM_peptidase_like"/>
    <property type="match status" value="1"/>
</dbReference>
<keyword evidence="6 9" id="KW-1133">Transmembrane helix</keyword>
<dbReference type="SUPFAM" id="SSF90123">
    <property type="entry name" value="ABC transporter transmembrane region"/>
    <property type="match status" value="1"/>
</dbReference>
<evidence type="ECO:0000259" key="12">
    <source>
        <dbReference type="PROSITE" id="PS50990"/>
    </source>
</evidence>
<dbReference type="Pfam" id="PF00005">
    <property type="entry name" value="ABC_tran"/>
    <property type="match status" value="1"/>
</dbReference>
<evidence type="ECO:0000256" key="6">
    <source>
        <dbReference type="ARBA" id="ARBA00022989"/>
    </source>
</evidence>
<keyword evidence="8" id="KW-0080">Bacteriocin transport</keyword>
<evidence type="ECO:0000256" key="9">
    <source>
        <dbReference type="SAM" id="Phobius"/>
    </source>
</evidence>
<reference evidence="14" key="1">
    <citation type="journal article" date="2019" name="Int. J. Syst. Evol. Microbiol.">
        <title>The Global Catalogue of Microorganisms (GCM) 10K type strain sequencing project: providing services to taxonomists for standard genome sequencing and annotation.</title>
        <authorList>
            <consortium name="The Broad Institute Genomics Platform"/>
            <consortium name="The Broad Institute Genome Sequencing Center for Infectious Disease"/>
            <person name="Wu L."/>
            <person name="Ma J."/>
        </authorList>
    </citation>
    <scope>NUCLEOTIDE SEQUENCE [LARGE SCALE GENOMIC DNA]</scope>
    <source>
        <strain evidence="14">CGMCC 1.15407</strain>
    </source>
</reference>
<dbReference type="PANTHER" id="PTHR24221">
    <property type="entry name" value="ATP-BINDING CASSETTE SUB-FAMILY B"/>
    <property type="match status" value="1"/>
</dbReference>
<evidence type="ECO:0000256" key="1">
    <source>
        <dbReference type="ARBA" id="ARBA00004651"/>
    </source>
</evidence>
<dbReference type="PROSITE" id="PS50893">
    <property type="entry name" value="ABC_TRANSPORTER_2"/>
    <property type="match status" value="1"/>
</dbReference>
<keyword evidence="5" id="KW-0813">Transport</keyword>
<protein>
    <submittedName>
        <fullName evidence="13">ABC transporter ATP-binding protein</fullName>
    </submittedName>
</protein>
<dbReference type="Proteomes" id="UP000647339">
    <property type="component" value="Unassembled WGS sequence"/>
</dbReference>
<dbReference type="GO" id="GO:0005524">
    <property type="term" value="F:ATP binding"/>
    <property type="evidence" value="ECO:0007669"/>
    <property type="project" value="UniProtKB-KW"/>
</dbReference>
<organism evidence="13 14">
    <name type="scientific">Echinicola rosea</name>
    <dbReference type="NCBI Taxonomy" id="1807691"/>
    <lineage>
        <taxon>Bacteria</taxon>
        <taxon>Pseudomonadati</taxon>
        <taxon>Bacteroidota</taxon>
        <taxon>Cytophagia</taxon>
        <taxon>Cytophagales</taxon>
        <taxon>Cyclobacteriaceae</taxon>
        <taxon>Echinicola</taxon>
    </lineage>
</organism>
<dbReference type="InterPro" id="IPR039421">
    <property type="entry name" value="Type_1_exporter"/>
</dbReference>
<dbReference type="InterPro" id="IPR005074">
    <property type="entry name" value="Peptidase_C39"/>
</dbReference>
<dbReference type="InterPro" id="IPR027417">
    <property type="entry name" value="P-loop_NTPase"/>
</dbReference>
<evidence type="ECO:0000256" key="4">
    <source>
        <dbReference type="ARBA" id="ARBA00022840"/>
    </source>
</evidence>
<evidence type="ECO:0000256" key="5">
    <source>
        <dbReference type="ARBA" id="ARBA00022927"/>
    </source>
</evidence>
<keyword evidence="7 9" id="KW-0472">Membrane</keyword>
<dbReference type="Gene3D" id="3.40.50.300">
    <property type="entry name" value="P-loop containing nucleotide triphosphate hydrolases"/>
    <property type="match status" value="1"/>
</dbReference>
<dbReference type="Pfam" id="PF03412">
    <property type="entry name" value="Peptidase_C39"/>
    <property type="match status" value="1"/>
</dbReference>
<sequence>MIAKYYGKSISLARLKAMSDVTFIGLSIQGLGKLAEKIQLRALPIQSDYRQLYEEVPLPCVAHWNQNHFVVIYKVEKNNIHVADPSYGQLKYTKKQFTKHWTGLDNPDSLGNLLLLEPTLQFQEQPEDNEPYKPGMIAILRHLKGYKKIIAQLFLGLIAGSILQLMFPLLTQAMVDIGISNRDIGFIYLILFAQLLLFVGRTGIDFIKNWIILHLGVRVNIAIISDFLIKLMKLPLAFFETKHMGNLLQRITDHERISTFFNSTLPDLMFGTTTLLIYSVIIAFYSLDIFAVFFVGSTLYFIWIYIFLEKRKRLDYKKFSQDARNTSNLIELFTGMKEIKLNGAEVNRRWKWEGIQASLYQVNVKSLGLKQTQEGGSLFINEAKNILITFMAAKQVVDGEITLGMMLALSYIIGQLNSPILQAIGMVRNWQDARIALERISEVYDHQEEDPKEAVRTKILPTSPDIQIRDLWFKYEGDHNNFVLKGLNMDIPFGKTTAIVGTSGSGKTTLMKLLLKFYPPSKGNISIGSIDLKNISTVEWRKYTGAVMQDGYIFSDTVSGNIVLDKEEFDLDRLRHATKVSNATEFVEQLPLGFDTIIGRDGAGLSVGQKQRILIARSVYRDPDFMLFDEATSSLDANNERAIMEQLNAFTKGRTTLVIAHRLSTVRNADQIVVLEKGQIIEQGTHQELSALKGKYYYLVKNQLELGN</sequence>
<dbReference type="SMART" id="SM00382">
    <property type="entry name" value="AAA"/>
    <property type="match status" value="1"/>
</dbReference>
<gene>
    <name evidence="13" type="ORF">GCM10011339_36170</name>
</gene>
<feature type="domain" description="Peptidase C39" evidence="12">
    <location>
        <begin position="1"/>
        <end position="108"/>
    </location>
</feature>
<dbReference type="PANTHER" id="PTHR24221:SF654">
    <property type="entry name" value="ATP-BINDING CASSETTE SUB-FAMILY B MEMBER 6"/>
    <property type="match status" value="1"/>
</dbReference>
<dbReference type="InterPro" id="IPR011527">
    <property type="entry name" value="ABC1_TM_dom"/>
</dbReference>
<dbReference type="InterPro" id="IPR036640">
    <property type="entry name" value="ABC1_TM_sf"/>
</dbReference>
<dbReference type="Gene3D" id="3.90.70.10">
    <property type="entry name" value="Cysteine proteinases"/>
    <property type="match status" value="1"/>
</dbReference>
<feature type="transmembrane region" description="Helical" evidence="9">
    <location>
        <begin position="275"/>
        <end position="308"/>
    </location>
</feature>
<keyword evidence="3" id="KW-0547">Nucleotide-binding</keyword>
<evidence type="ECO:0000313" key="13">
    <source>
        <dbReference type="EMBL" id="GGF44441.1"/>
    </source>
</evidence>
<feature type="domain" description="ABC transporter" evidence="10">
    <location>
        <begin position="466"/>
        <end position="702"/>
    </location>
</feature>
<name>A0ABQ1VA70_9BACT</name>
<feature type="domain" description="ABC transmembrane type-1" evidence="11">
    <location>
        <begin position="153"/>
        <end position="432"/>
    </location>
</feature>
<evidence type="ECO:0000256" key="2">
    <source>
        <dbReference type="ARBA" id="ARBA00022692"/>
    </source>
</evidence>
<dbReference type="InterPro" id="IPR003593">
    <property type="entry name" value="AAA+_ATPase"/>
</dbReference>
<dbReference type="InterPro" id="IPR003439">
    <property type="entry name" value="ABC_transporter-like_ATP-bd"/>
</dbReference>
<comment type="caution">
    <text evidence="13">The sequence shown here is derived from an EMBL/GenBank/DDBJ whole genome shotgun (WGS) entry which is preliminary data.</text>
</comment>
<evidence type="ECO:0000259" key="11">
    <source>
        <dbReference type="PROSITE" id="PS50929"/>
    </source>
</evidence>
<keyword evidence="2 9" id="KW-0812">Transmembrane</keyword>
<feature type="transmembrane region" description="Helical" evidence="9">
    <location>
        <begin position="179"/>
        <end position="199"/>
    </location>
</feature>
<keyword evidence="4 13" id="KW-0067">ATP-binding</keyword>
<keyword evidence="14" id="KW-1185">Reference proteome</keyword>
<dbReference type="PROSITE" id="PS00211">
    <property type="entry name" value="ABC_TRANSPORTER_1"/>
    <property type="match status" value="1"/>
</dbReference>
<feature type="transmembrane region" description="Helical" evidence="9">
    <location>
        <begin position="149"/>
        <end position="167"/>
    </location>
</feature>
<keyword evidence="5" id="KW-0653">Protein transport</keyword>
<dbReference type="EMBL" id="BMIU01000021">
    <property type="protein sequence ID" value="GGF44441.1"/>
    <property type="molecule type" value="Genomic_DNA"/>
</dbReference>
<evidence type="ECO:0000313" key="14">
    <source>
        <dbReference type="Proteomes" id="UP000647339"/>
    </source>
</evidence>
<dbReference type="PROSITE" id="PS50929">
    <property type="entry name" value="ABC_TM1F"/>
    <property type="match status" value="1"/>
</dbReference>
<proteinExistence type="predicted"/>
<evidence type="ECO:0000256" key="7">
    <source>
        <dbReference type="ARBA" id="ARBA00023136"/>
    </source>
</evidence>
<evidence type="ECO:0000259" key="10">
    <source>
        <dbReference type="PROSITE" id="PS50893"/>
    </source>
</evidence>
<comment type="subcellular location">
    <subcellularLocation>
        <location evidence="1">Cell membrane</location>
        <topology evidence="1">Multi-pass membrane protein</topology>
    </subcellularLocation>
</comment>
<evidence type="ECO:0000256" key="3">
    <source>
        <dbReference type="ARBA" id="ARBA00022741"/>
    </source>
</evidence>
<dbReference type="SUPFAM" id="SSF52540">
    <property type="entry name" value="P-loop containing nucleoside triphosphate hydrolases"/>
    <property type="match status" value="1"/>
</dbReference>
<dbReference type="InterPro" id="IPR017871">
    <property type="entry name" value="ABC_transporter-like_CS"/>
</dbReference>
<dbReference type="Gene3D" id="1.20.1560.10">
    <property type="entry name" value="ABC transporter type 1, transmembrane domain"/>
    <property type="match status" value="1"/>
</dbReference>